<comment type="cofactor">
    <cofactor evidence="1">
        <name>FMN</name>
        <dbReference type="ChEBI" id="CHEBI:58210"/>
    </cofactor>
</comment>
<evidence type="ECO:0000313" key="5">
    <source>
        <dbReference type="EMBL" id="PCC41099.1"/>
    </source>
</evidence>
<comment type="similarity">
    <text evidence="2">Belongs to the NADH:flavin oxidoreductase/NADH oxidase family.</text>
</comment>
<evidence type="ECO:0000256" key="1">
    <source>
        <dbReference type="ARBA" id="ARBA00001917"/>
    </source>
</evidence>
<dbReference type="GO" id="GO:0005829">
    <property type="term" value="C:cytosol"/>
    <property type="evidence" value="ECO:0007669"/>
    <property type="project" value="TreeGrafter"/>
</dbReference>
<evidence type="ECO:0000256" key="3">
    <source>
        <dbReference type="ARBA" id="ARBA00023002"/>
    </source>
</evidence>
<dbReference type="CDD" id="cd02933">
    <property type="entry name" value="OYE_like_FMN"/>
    <property type="match status" value="1"/>
</dbReference>
<dbReference type="Proteomes" id="UP000218598">
    <property type="component" value="Unassembled WGS sequence"/>
</dbReference>
<dbReference type="FunFam" id="3.20.20.70:FF:000059">
    <property type="entry name" value="N-ethylmaleimide reductase, FMN-linked"/>
    <property type="match status" value="1"/>
</dbReference>
<feature type="domain" description="NADH:flavin oxidoreductase/NADH oxidase N-terminal" evidence="4">
    <location>
        <begin position="6"/>
        <end position="327"/>
    </location>
</feature>
<organism evidence="5 6">
    <name type="scientific">Brachybacterium alimentarium</name>
    <dbReference type="NCBI Taxonomy" id="47845"/>
    <lineage>
        <taxon>Bacteria</taxon>
        <taxon>Bacillati</taxon>
        <taxon>Actinomycetota</taxon>
        <taxon>Actinomycetes</taxon>
        <taxon>Micrococcales</taxon>
        <taxon>Dermabacteraceae</taxon>
        <taxon>Brachybacterium</taxon>
    </lineage>
</organism>
<dbReference type="Gene3D" id="3.20.20.70">
    <property type="entry name" value="Aldolase class I"/>
    <property type="match status" value="1"/>
</dbReference>
<dbReference type="InterPro" id="IPR013785">
    <property type="entry name" value="Aldolase_TIM"/>
</dbReference>
<evidence type="ECO:0000256" key="2">
    <source>
        <dbReference type="ARBA" id="ARBA00005979"/>
    </source>
</evidence>
<dbReference type="RefSeq" id="WP_096196218.1">
    <property type="nucleotide sequence ID" value="NZ_BAAAIQ010000025.1"/>
</dbReference>
<dbReference type="GO" id="GO:0010181">
    <property type="term" value="F:FMN binding"/>
    <property type="evidence" value="ECO:0007669"/>
    <property type="project" value="InterPro"/>
</dbReference>
<accession>A0A2A3YPA8</accession>
<evidence type="ECO:0000259" key="4">
    <source>
        <dbReference type="Pfam" id="PF00724"/>
    </source>
</evidence>
<dbReference type="PANTHER" id="PTHR22893:SF98">
    <property type="entry name" value="OXIDOREDUCTASE"/>
    <property type="match status" value="1"/>
</dbReference>
<protein>
    <submittedName>
        <fullName evidence="5">Alkene reductase</fullName>
    </submittedName>
</protein>
<dbReference type="PANTHER" id="PTHR22893">
    <property type="entry name" value="NADH OXIDOREDUCTASE-RELATED"/>
    <property type="match status" value="1"/>
</dbReference>
<gene>
    <name evidence="5" type="ORF">CIK66_00620</name>
</gene>
<dbReference type="InterPro" id="IPR001155">
    <property type="entry name" value="OxRdtase_FMN_N"/>
</dbReference>
<dbReference type="GO" id="GO:0016628">
    <property type="term" value="F:oxidoreductase activity, acting on the CH-CH group of donors, NAD or NADP as acceptor"/>
    <property type="evidence" value="ECO:0007669"/>
    <property type="project" value="UniProtKB-ARBA"/>
</dbReference>
<evidence type="ECO:0000313" key="6">
    <source>
        <dbReference type="Proteomes" id="UP000218598"/>
    </source>
</evidence>
<dbReference type="SUPFAM" id="SSF51395">
    <property type="entry name" value="FMN-linked oxidoreductases"/>
    <property type="match status" value="1"/>
</dbReference>
<dbReference type="EMBL" id="NRGR01000001">
    <property type="protein sequence ID" value="PCC41099.1"/>
    <property type="molecule type" value="Genomic_DNA"/>
</dbReference>
<proteinExistence type="inferred from homology"/>
<keyword evidence="3" id="KW-0560">Oxidoreductase</keyword>
<reference evidence="5 6" key="1">
    <citation type="journal article" date="2017" name="Elife">
        <title>Extensive horizontal gene transfer in cheese-associated bacteria.</title>
        <authorList>
            <person name="Bonham K.S."/>
            <person name="Wolfe B.E."/>
            <person name="Dutton R.J."/>
        </authorList>
    </citation>
    <scope>NUCLEOTIDE SEQUENCE [LARGE SCALE GENOMIC DNA]</scope>
    <source>
        <strain evidence="5 6">341_9</strain>
    </source>
</reference>
<keyword evidence="6" id="KW-1185">Reference proteome</keyword>
<name>A0A2A3YPA8_9MICO</name>
<dbReference type="AlphaFoldDB" id="A0A2A3YPA8"/>
<dbReference type="InterPro" id="IPR045247">
    <property type="entry name" value="Oye-like"/>
</dbReference>
<dbReference type="OrthoDB" id="3169239at2"/>
<comment type="caution">
    <text evidence="5">The sequence shown here is derived from an EMBL/GenBank/DDBJ whole genome shotgun (WGS) entry which is preliminary data.</text>
</comment>
<dbReference type="Pfam" id="PF00724">
    <property type="entry name" value="Oxidored_FMN"/>
    <property type="match status" value="1"/>
</dbReference>
<sequence>MSVLTTPLDLGELSLPNRIIMSPLTRARTGDERVPTELTAEYYTQRAGAGLIISEATSVSPQGVGYHGTPGIWSDEQVAGWRLVTDAVHAAGGRILLQLWHVGRISDPELLGGDAPVAPSAVTPAGRVARLRPKRPYVQPRALEADEIPGIVEDFRRGAENAKRAGFDGVEIHGANGYLIDQFLQDSTNHRQDRYGGTVENRARFLLEITDAVTDVWGPGRVGVHLRPRGEEHDMGDSDPRSIFGHVAEELGRREVAFLFIREVEAEDSLIGVIRSLFGGPVVANDLMTAAAGERLIEAGMADAVSFGRDYIATPDLAERIAAGAALNAQDPATFYPVDGADLRVGYTDYPAMAQVPADA</sequence>